<keyword evidence="5" id="KW-0997">Cell inner membrane</keyword>
<comment type="similarity">
    <text evidence="2">Belongs to the TonB family.</text>
</comment>
<dbReference type="GO" id="GO:0055085">
    <property type="term" value="P:transmembrane transport"/>
    <property type="evidence" value="ECO:0007669"/>
    <property type="project" value="InterPro"/>
</dbReference>
<dbReference type="Pfam" id="PF03544">
    <property type="entry name" value="TonB_C"/>
    <property type="match status" value="2"/>
</dbReference>
<keyword evidence="12" id="KW-1185">Reference proteome</keyword>
<feature type="domain" description="TonB C-terminal" evidence="10">
    <location>
        <begin position="241"/>
        <end position="331"/>
    </location>
</feature>
<dbReference type="Gene3D" id="3.30.1150.10">
    <property type="match status" value="2"/>
</dbReference>
<dbReference type="EMBL" id="BHWB01000025">
    <property type="protein sequence ID" value="GCB37403.1"/>
    <property type="molecule type" value="Genomic_DNA"/>
</dbReference>
<dbReference type="PROSITE" id="PS52015">
    <property type="entry name" value="TONB_CTD"/>
    <property type="match status" value="2"/>
</dbReference>
<proteinExistence type="inferred from homology"/>
<evidence type="ECO:0000256" key="7">
    <source>
        <dbReference type="ARBA" id="ARBA00022927"/>
    </source>
</evidence>
<evidence type="ECO:0000256" key="4">
    <source>
        <dbReference type="ARBA" id="ARBA00022475"/>
    </source>
</evidence>
<dbReference type="PANTHER" id="PTHR33446">
    <property type="entry name" value="PROTEIN TONB-RELATED"/>
    <property type="match status" value="1"/>
</dbReference>
<name>A0A401M108_9BACE</name>
<sequence length="331" mass="37166">MIVSNIEMVARTTTKFAKEMMDEVFVQSTPSPAEVTIPQIQVSETPQIVKSQQLVAQQEVAQQPEVTAIKDTIPEDVLFEVVEQMPEFPGGLEALQLFLRNNIRYPEIAHEKGTQGRVIVQFVVRKDGSISDIKTVNSVDPYLDKEAERVISRMPKWIPGRQRGKAVSVKFTVPIMFRLNGPKKPETKLIALTRRVEKPLPLEEVKKAVLSEVVVTGYAPSETSEEEAVADTIEKMPKFPGGEEALMRFIAQNIKYPTIAQKKKEQGKVILRMTVGKDGKISNINVQQSVSPYLDAEAIRVISEMPEWEPGENKGEPINVEFTLPITFRLQ</sequence>
<evidence type="ECO:0000313" key="12">
    <source>
        <dbReference type="Proteomes" id="UP000288079"/>
    </source>
</evidence>
<keyword evidence="3" id="KW-0813">Transport</keyword>
<evidence type="ECO:0000256" key="8">
    <source>
        <dbReference type="ARBA" id="ARBA00022989"/>
    </source>
</evidence>
<dbReference type="GO" id="GO:0015031">
    <property type="term" value="P:protein transport"/>
    <property type="evidence" value="ECO:0007669"/>
    <property type="project" value="UniProtKB-KW"/>
</dbReference>
<dbReference type="InterPro" id="IPR051045">
    <property type="entry name" value="TonB-dependent_transducer"/>
</dbReference>
<keyword evidence="6" id="KW-0812">Transmembrane</keyword>
<evidence type="ECO:0000256" key="2">
    <source>
        <dbReference type="ARBA" id="ARBA00006555"/>
    </source>
</evidence>
<evidence type="ECO:0000256" key="9">
    <source>
        <dbReference type="ARBA" id="ARBA00023136"/>
    </source>
</evidence>
<dbReference type="PANTHER" id="PTHR33446:SF2">
    <property type="entry name" value="PROTEIN TONB"/>
    <property type="match status" value="1"/>
</dbReference>
<keyword evidence="7" id="KW-0653">Protein transport</keyword>
<dbReference type="Proteomes" id="UP000288079">
    <property type="component" value="Unassembled WGS sequence"/>
</dbReference>
<accession>A0A401M108</accession>
<evidence type="ECO:0000259" key="10">
    <source>
        <dbReference type="PROSITE" id="PS52015"/>
    </source>
</evidence>
<evidence type="ECO:0000256" key="6">
    <source>
        <dbReference type="ARBA" id="ARBA00022692"/>
    </source>
</evidence>
<dbReference type="GO" id="GO:0098797">
    <property type="term" value="C:plasma membrane protein complex"/>
    <property type="evidence" value="ECO:0007669"/>
    <property type="project" value="TreeGrafter"/>
</dbReference>
<organism evidence="11 12">
    <name type="scientific">Bacteroides faecalis</name>
    <dbReference type="NCBI Taxonomy" id="2447885"/>
    <lineage>
        <taxon>Bacteria</taxon>
        <taxon>Pseudomonadati</taxon>
        <taxon>Bacteroidota</taxon>
        <taxon>Bacteroidia</taxon>
        <taxon>Bacteroidales</taxon>
        <taxon>Bacteroidaceae</taxon>
        <taxon>Bacteroides</taxon>
    </lineage>
</organism>
<keyword evidence="4" id="KW-1003">Cell membrane</keyword>
<keyword evidence="8" id="KW-1133">Transmembrane helix</keyword>
<dbReference type="SUPFAM" id="SSF74653">
    <property type="entry name" value="TolA/TonB C-terminal domain"/>
    <property type="match status" value="2"/>
</dbReference>
<comment type="subcellular location">
    <subcellularLocation>
        <location evidence="1">Cell inner membrane</location>
        <topology evidence="1">Single-pass membrane protein</topology>
        <orientation evidence="1">Periplasmic side</orientation>
    </subcellularLocation>
</comment>
<comment type="caution">
    <text evidence="11">The sequence shown here is derived from an EMBL/GenBank/DDBJ whole genome shotgun (WGS) entry which is preliminary data.</text>
</comment>
<evidence type="ECO:0000256" key="3">
    <source>
        <dbReference type="ARBA" id="ARBA00022448"/>
    </source>
</evidence>
<feature type="domain" description="TonB C-terminal" evidence="10">
    <location>
        <begin position="90"/>
        <end position="186"/>
    </location>
</feature>
<reference evidence="11 12" key="1">
    <citation type="submission" date="2018-10" db="EMBL/GenBank/DDBJ databases">
        <title>Draft Genome Sequence of Bacteroides sp. KCTC 15687.</title>
        <authorList>
            <person name="Yu S.Y."/>
            <person name="Kim J.S."/>
            <person name="Oh B.S."/>
            <person name="Park S.H."/>
            <person name="Kang S.W."/>
            <person name="Park J.E."/>
            <person name="Choi S.H."/>
            <person name="Han K.I."/>
            <person name="Lee K.C."/>
            <person name="Eom M.K."/>
            <person name="Suh M.K."/>
            <person name="Lee D.H."/>
            <person name="Yoon H."/>
            <person name="Kim B."/>
            <person name="Yang S.J."/>
            <person name="Lee J.S."/>
            <person name="Lee J.H."/>
        </authorList>
    </citation>
    <scope>NUCLEOTIDE SEQUENCE [LARGE SCALE GENOMIC DNA]</scope>
    <source>
        <strain evidence="11 12">KCTC 15687</strain>
    </source>
</reference>
<dbReference type="AlphaFoldDB" id="A0A401M108"/>
<dbReference type="InterPro" id="IPR037682">
    <property type="entry name" value="TonB_C"/>
</dbReference>
<keyword evidence="9" id="KW-0472">Membrane</keyword>
<gene>
    <name evidence="11" type="ORF">KGMB02408_43480</name>
</gene>
<evidence type="ECO:0000256" key="5">
    <source>
        <dbReference type="ARBA" id="ARBA00022519"/>
    </source>
</evidence>
<dbReference type="FunFam" id="3.30.1150.10:FF:000002">
    <property type="entry name" value="Energy transducer TonB"/>
    <property type="match status" value="2"/>
</dbReference>
<evidence type="ECO:0000313" key="11">
    <source>
        <dbReference type="EMBL" id="GCB37403.1"/>
    </source>
</evidence>
<dbReference type="GO" id="GO:0031992">
    <property type="term" value="F:energy transducer activity"/>
    <property type="evidence" value="ECO:0007669"/>
    <property type="project" value="TreeGrafter"/>
</dbReference>
<dbReference type="InterPro" id="IPR006260">
    <property type="entry name" value="TonB/TolA_C"/>
</dbReference>
<protein>
    <recommendedName>
        <fullName evidence="10">TonB C-terminal domain-containing protein</fullName>
    </recommendedName>
</protein>
<evidence type="ECO:0000256" key="1">
    <source>
        <dbReference type="ARBA" id="ARBA00004383"/>
    </source>
</evidence>
<dbReference type="NCBIfam" id="TIGR01352">
    <property type="entry name" value="tonB_Cterm"/>
    <property type="match status" value="2"/>
</dbReference>